<keyword evidence="7" id="KW-1185">Reference proteome</keyword>
<dbReference type="InterPro" id="IPR015422">
    <property type="entry name" value="PyrdxlP-dep_Trfase_small"/>
</dbReference>
<dbReference type="Proteomes" id="UP000316921">
    <property type="component" value="Chromosome"/>
</dbReference>
<dbReference type="CDD" id="cd00614">
    <property type="entry name" value="CGS_like"/>
    <property type="match status" value="1"/>
</dbReference>
<dbReference type="GO" id="GO:0019343">
    <property type="term" value="P:cysteine biosynthetic process via cystathionine"/>
    <property type="evidence" value="ECO:0007669"/>
    <property type="project" value="TreeGrafter"/>
</dbReference>
<keyword evidence="6" id="KW-0456">Lyase</keyword>
<dbReference type="PIRSF" id="PIRSF001434">
    <property type="entry name" value="CGS"/>
    <property type="match status" value="1"/>
</dbReference>
<reference evidence="6 7" key="1">
    <citation type="submission" date="2019-02" db="EMBL/GenBank/DDBJ databases">
        <title>Deep-cultivation of Planctomycetes and their phenomic and genomic characterization uncovers novel biology.</title>
        <authorList>
            <person name="Wiegand S."/>
            <person name="Jogler M."/>
            <person name="Boedeker C."/>
            <person name="Pinto D."/>
            <person name="Vollmers J."/>
            <person name="Rivas-Marin E."/>
            <person name="Kohn T."/>
            <person name="Peeters S.H."/>
            <person name="Heuer A."/>
            <person name="Rast P."/>
            <person name="Oberbeckmann S."/>
            <person name="Bunk B."/>
            <person name="Jeske O."/>
            <person name="Meyerdierks A."/>
            <person name="Storesund J.E."/>
            <person name="Kallscheuer N."/>
            <person name="Luecker S."/>
            <person name="Lage O.M."/>
            <person name="Pohl T."/>
            <person name="Merkel B.J."/>
            <person name="Hornburger P."/>
            <person name="Mueller R.-W."/>
            <person name="Bruemmer F."/>
            <person name="Labrenz M."/>
            <person name="Spormann A.M."/>
            <person name="Op den Camp H."/>
            <person name="Overmann J."/>
            <person name="Amann R."/>
            <person name="Jetten M.S.M."/>
            <person name="Mascher T."/>
            <person name="Medema M.H."/>
            <person name="Devos D.P."/>
            <person name="Kaster A.-K."/>
            <person name="Ovreas L."/>
            <person name="Rohde M."/>
            <person name="Galperin M.Y."/>
            <person name="Jogler C."/>
        </authorList>
    </citation>
    <scope>NUCLEOTIDE SEQUENCE [LARGE SCALE GENOMIC DNA]</scope>
    <source>
        <strain evidence="6 7">Pla133</strain>
    </source>
</reference>
<dbReference type="InterPro" id="IPR000277">
    <property type="entry name" value="Cys/Met-Metab_PyrdxlP-dep_enz"/>
</dbReference>
<evidence type="ECO:0000256" key="3">
    <source>
        <dbReference type="ARBA" id="ARBA00022898"/>
    </source>
</evidence>
<sequence length="407" mass="43468">MSEPTPNSEIPHNRGRIDTRAVHAGQVSDERNGALMTPVYFNSTYEQDSPGVPRQGYEYSRTTNPTRTALELNLASLESAEWGLCFASGLAAIASLLHRCKAGDRVVAGNDLYGGTHRLFTRCYGQFGIEFEFVDSTDLAAVEAALAKGNVRYLHLESPTNPLLRLADIEACAKLAHAAGALCVVDNTFATPYLQRPLELGADLVVHSLTKYLGGHSDVVGGAILGRDPKVRGEIAYYQNAVGAQFGPMDAFLVMRGTKTLAVRMERHCSNALAVARHLEASDLVDRVIYPGLTSHPQHELAGRQMSGFGGMVSFELSGGVDAGVAFCNATEVFTLAESLGGVESLIEVPPIMTHAAIPAQERRAAGLQDGLVRLSVGIEHVDDLLDDIDRGLAAAAKTLAKASVRS</sequence>
<dbReference type="GO" id="GO:0030170">
    <property type="term" value="F:pyridoxal phosphate binding"/>
    <property type="evidence" value="ECO:0007669"/>
    <property type="project" value="InterPro"/>
</dbReference>
<dbReference type="NCBIfam" id="NF005871">
    <property type="entry name" value="PRK07811.1"/>
    <property type="match status" value="1"/>
</dbReference>
<dbReference type="GO" id="GO:0004123">
    <property type="term" value="F:cystathionine gamma-lyase activity"/>
    <property type="evidence" value="ECO:0007669"/>
    <property type="project" value="TreeGrafter"/>
</dbReference>
<accession>A0A518BPF7</accession>
<dbReference type="SUPFAM" id="SSF53383">
    <property type="entry name" value="PLP-dependent transferases"/>
    <property type="match status" value="1"/>
</dbReference>
<dbReference type="FunFam" id="3.40.640.10:FF:000009">
    <property type="entry name" value="Cystathionine gamma-synthase homolog"/>
    <property type="match status" value="1"/>
</dbReference>
<protein>
    <submittedName>
        <fullName evidence="6">Cystathionine beta-lyase</fullName>
        <ecNumber evidence="6">4.4.1.8</ecNumber>
    </submittedName>
</protein>
<dbReference type="GO" id="GO:0005737">
    <property type="term" value="C:cytoplasm"/>
    <property type="evidence" value="ECO:0007669"/>
    <property type="project" value="TreeGrafter"/>
</dbReference>
<dbReference type="InterPro" id="IPR015421">
    <property type="entry name" value="PyrdxlP-dep_Trfase_major"/>
</dbReference>
<organism evidence="6 7">
    <name type="scientific">Engelhardtia mirabilis</name>
    <dbReference type="NCBI Taxonomy" id="2528011"/>
    <lineage>
        <taxon>Bacteria</taxon>
        <taxon>Pseudomonadati</taxon>
        <taxon>Planctomycetota</taxon>
        <taxon>Planctomycetia</taxon>
        <taxon>Planctomycetia incertae sedis</taxon>
        <taxon>Engelhardtia</taxon>
    </lineage>
</organism>
<dbReference type="FunFam" id="3.90.1150.10:FF:000008">
    <property type="entry name" value="Cystathionine gamma-synthase"/>
    <property type="match status" value="1"/>
</dbReference>
<name>A0A518BPF7_9BACT</name>
<dbReference type="AlphaFoldDB" id="A0A518BPF7"/>
<dbReference type="KEGG" id="pbap:Pla133_39670"/>
<dbReference type="InterPro" id="IPR015424">
    <property type="entry name" value="PyrdxlP-dep_Trfase"/>
</dbReference>
<dbReference type="EMBL" id="CP036287">
    <property type="protein sequence ID" value="QDU68857.1"/>
    <property type="molecule type" value="Genomic_DNA"/>
</dbReference>
<evidence type="ECO:0000256" key="4">
    <source>
        <dbReference type="PIRSR" id="PIRSR001434-2"/>
    </source>
</evidence>
<dbReference type="GO" id="GO:0019346">
    <property type="term" value="P:transsulfuration"/>
    <property type="evidence" value="ECO:0007669"/>
    <property type="project" value="InterPro"/>
</dbReference>
<comment type="similarity">
    <text evidence="2 5">Belongs to the trans-sulfuration enzymes family.</text>
</comment>
<comment type="cofactor">
    <cofactor evidence="1 5">
        <name>pyridoxal 5'-phosphate</name>
        <dbReference type="ChEBI" id="CHEBI:597326"/>
    </cofactor>
</comment>
<dbReference type="PROSITE" id="PS00868">
    <property type="entry name" value="CYS_MET_METAB_PP"/>
    <property type="match status" value="1"/>
</dbReference>
<evidence type="ECO:0000313" key="6">
    <source>
        <dbReference type="EMBL" id="QDU68857.1"/>
    </source>
</evidence>
<evidence type="ECO:0000256" key="2">
    <source>
        <dbReference type="ARBA" id="ARBA00009077"/>
    </source>
</evidence>
<dbReference type="Pfam" id="PF01053">
    <property type="entry name" value="Cys_Met_Meta_PP"/>
    <property type="match status" value="1"/>
</dbReference>
<gene>
    <name evidence="6" type="primary">metC</name>
    <name evidence="6" type="ORF">Pla133_39670</name>
</gene>
<proteinExistence type="inferred from homology"/>
<evidence type="ECO:0000313" key="7">
    <source>
        <dbReference type="Proteomes" id="UP000316921"/>
    </source>
</evidence>
<keyword evidence="3 4" id="KW-0663">Pyridoxal phosphate</keyword>
<dbReference type="PANTHER" id="PTHR11808:SF15">
    <property type="entry name" value="CYSTATHIONINE GAMMA-LYASE"/>
    <property type="match status" value="1"/>
</dbReference>
<feature type="modified residue" description="N6-(pyridoxal phosphate)lysine" evidence="4">
    <location>
        <position position="211"/>
    </location>
</feature>
<dbReference type="EC" id="4.4.1.8" evidence="6"/>
<evidence type="ECO:0000256" key="5">
    <source>
        <dbReference type="RuleBase" id="RU362118"/>
    </source>
</evidence>
<evidence type="ECO:0000256" key="1">
    <source>
        <dbReference type="ARBA" id="ARBA00001933"/>
    </source>
</evidence>
<dbReference type="RefSeq" id="WP_145068225.1">
    <property type="nucleotide sequence ID" value="NZ_CP036287.1"/>
</dbReference>
<dbReference type="Gene3D" id="3.40.640.10">
    <property type="entry name" value="Type I PLP-dependent aspartate aminotransferase-like (Major domain)"/>
    <property type="match status" value="1"/>
</dbReference>
<dbReference type="InterPro" id="IPR054542">
    <property type="entry name" value="Cys_met_metab_PP"/>
</dbReference>
<dbReference type="Gene3D" id="3.90.1150.10">
    <property type="entry name" value="Aspartate Aminotransferase, domain 1"/>
    <property type="match status" value="1"/>
</dbReference>
<dbReference type="GO" id="GO:0003962">
    <property type="term" value="F:cystathionine gamma-synthase activity"/>
    <property type="evidence" value="ECO:0007669"/>
    <property type="project" value="TreeGrafter"/>
</dbReference>
<dbReference type="PANTHER" id="PTHR11808">
    <property type="entry name" value="TRANS-SULFURATION ENZYME FAMILY MEMBER"/>
    <property type="match status" value="1"/>
</dbReference>